<gene>
    <name evidence="1" type="ORF">LCY76_21020</name>
</gene>
<organism evidence="1 2">
    <name type="scientific">Fictibacillus marinisediminis</name>
    <dbReference type="NCBI Taxonomy" id="2878389"/>
    <lineage>
        <taxon>Bacteria</taxon>
        <taxon>Bacillati</taxon>
        <taxon>Bacillota</taxon>
        <taxon>Bacilli</taxon>
        <taxon>Bacillales</taxon>
        <taxon>Fictibacillaceae</taxon>
        <taxon>Fictibacillus</taxon>
    </lineage>
</organism>
<dbReference type="RefSeq" id="WP_248254271.1">
    <property type="nucleotide sequence ID" value="NZ_JAIWJX010000002.1"/>
</dbReference>
<dbReference type="InterPro" id="IPR025233">
    <property type="entry name" value="DUF4176"/>
</dbReference>
<protein>
    <submittedName>
        <fullName evidence="1">DUF4176 domain-containing protein</fullName>
    </submittedName>
</protein>
<keyword evidence="2" id="KW-1185">Reference proteome</keyword>
<dbReference type="Pfam" id="PF13780">
    <property type="entry name" value="DUF4176"/>
    <property type="match status" value="1"/>
</dbReference>
<proteinExistence type="predicted"/>
<reference evidence="1" key="1">
    <citation type="submission" date="2021-09" db="EMBL/GenBank/DDBJ databases">
        <title>Genome analysis of Fictibacillus sp. KIGAM418 isolated from marine sediment.</title>
        <authorList>
            <person name="Seo M.-J."/>
            <person name="Cho E.-S."/>
            <person name="Hwang C.Y."/>
        </authorList>
    </citation>
    <scope>NUCLEOTIDE SEQUENCE</scope>
    <source>
        <strain evidence="1">KIGAM418</strain>
    </source>
</reference>
<sequence>MTENFPLPIGSVITLENTDRPVMIYGRLQSAGEGEVLFDYIGCFYPGGQIDGNNTIYFQHHKINSLLHKGYVSEEEEELHKKLAEKNSEFPE</sequence>
<evidence type="ECO:0000313" key="2">
    <source>
        <dbReference type="Proteomes" id="UP001139011"/>
    </source>
</evidence>
<evidence type="ECO:0000313" key="1">
    <source>
        <dbReference type="EMBL" id="MCK6259056.1"/>
    </source>
</evidence>
<comment type="caution">
    <text evidence="1">The sequence shown here is derived from an EMBL/GenBank/DDBJ whole genome shotgun (WGS) entry which is preliminary data.</text>
</comment>
<dbReference type="EMBL" id="JAIWJX010000002">
    <property type="protein sequence ID" value="MCK6259056.1"/>
    <property type="molecule type" value="Genomic_DNA"/>
</dbReference>
<name>A0A9X1XE70_9BACL</name>
<accession>A0A9X1XE70</accession>
<dbReference type="Proteomes" id="UP001139011">
    <property type="component" value="Unassembled WGS sequence"/>
</dbReference>
<dbReference type="AlphaFoldDB" id="A0A9X1XE70"/>